<dbReference type="InterPro" id="IPR042533">
    <property type="entry name" value="Nucleoporin_Nup155_C_1"/>
</dbReference>
<dbReference type="InterPro" id="IPR007187">
    <property type="entry name" value="Nucleoporin_Nup133/Nup155_C"/>
</dbReference>
<protein>
    <recommendedName>
        <fullName evidence="9">Nucleoporin Nup133/Nup155-like N-terminal domain-containing protein</fullName>
    </recommendedName>
</protein>
<dbReference type="EMBL" id="MLAK01000722">
    <property type="protein sequence ID" value="OHT06559.1"/>
    <property type="molecule type" value="Genomic_DNA"/>
</dbReference>
<comment type="similarity">
    <text evidence="2">Belongs to the non-repetitive/WGA-negative nucleoporin family.</text>
</comment>
<dbReference type="Gene3D" id="1.25.40.440">
    <property type="entry name" value="Nucleoporin, helical domain, central subdomain"/>
    <property type="match status" value="1"/>
</dbReference>
<evidence type="ECO:0000256" key="1">
    <source>
        <dbReference type="ARBA" id="ARBA00004123"/>
    </source>
</evidence>
<dbReference type="InterPro" id="IPR042537">
    <property type="entry name" value="Nucleoporin_Nup155_C_2"/>
</dbReference>
<comment type="caution">
    <text evidence="7">The sequence shown here is derived from an EMBL/GenBank/DDBJ whole genome shotgun (WGS) entry which is preliminary data.</text>
</comment>
<evidence type="ECO:0000259" key="6">
    <source>
        <dbReference type="Pfam" id="PF08801"/>
    </source>
</evidence>
<dbReference type="RefSeq" id="XP_068359695.1">
    <property type="nucleotide sequence ID" value="XM_068504308.1"/>
</dbReference>
<evidence type="ECO:0000313" key="8">
    <source>
        <dbReference type="Proteomes" id="UP000179807"/>
    </source>
</evidence>
<dbReference type="Pfam" id="PF08801">
    <property type="entry name" value="Nucleoporin_N"/>
    <property type="match status" value="1"/>
</dbReference>
<reference evidence="7" key="1">
    <citation type="submission" date="2016-10" db="EMBL/GenBank/DDBJ databases">
        <authorList>
            <person name="Benchimol M."/>
            <person name="Almeida L.G."/>
            <person name="Vasconcelos A.T."/>
            <person name="Perreira-Neves A."/>
            <person name="Rosa I.A."/>
            <person name="Tasca T."/>
            <person name="Bogo M.R."/>
            <person name="de Souza W."/>
        </authorList>
    </citation>
    <scope>NUCLEOTIDE SEQUENCE [LARGE SCALE GENOMIC DNA]</scope>
    <source>
        <strain evidence="7">K</strain>
    </source>
</reference>
<comment type="subcellular location">
    <subcellularLocation>
        <location evidence="1">Nucleus</location>
    </subcellularLocation>
</comment>
<dbReference type="AlphaFoldDB" id="A0A1J4K591"/>
<evidence type="ECO:0000256" key="3">
    <source>
        <dbReference type="ARBA" id="ARBA00022448"/>
    </source>
</evidence>
<evidence type="ECO:0000313" key="7">
    <source>
        <dbReference type="EMBL" id="OHT06559.1"/>
    </source>
</evidence>
<dbReference type="PANTHER" id="PTHR10350:SF6">
    <property type="entry name" value="NUCLEAR PORE COMPLEX PROTEIN NUP155"/>
    <property type="match status" value="1"/>
</dbReference>
<organism evidence="7 8">
    <name type="scientific">Tritrichomonas foetus</name>
    <dbReference type="NCBI Taxonomy" id="1144522"/>
    <lineage>
        <taxon>Eukaryota</taxon>
        <taxon>Metamonada</taxon>
        <taxon>Parabasalia</taxon>
        <taxon>Tritrichomonadida</taxon>
        <taxon>Tritrichomonadidae</taxon>
        <taxon>Tritrichomonas</taxon>
    </lineage>
</organism>
<sequence>MSSSSVRGGLAAHSDIIKNISRFYDSDCRVADYFKLAQPESPLFDETSGKPLAKAECSEANYKYEKGTIVNDRILQSDLIQYPVNIRHCISEATSRVFIGYFQHTKIFYCIADSHLLLWSEKSSNETTTQIDANGFITACDITYPNSEAFETKNISYLLIYSTEDSVNIVPVGKNGKYYVRQTVSTHTSFIPTAIRTSMSPTNYSIFIGSNSGDVFGLFYKLNQTTANLEITIKNLSSNIFLALLPKFLRYSHQIVDICYDETTSFLAALDSMSNLRFFKYNNNSLTEVSHYEPQTEGASKEKIVSISSVPISDSDCTRFVCITEDGERLLFGTNPGVFLNDEIHRLQKLYVPRQFLGFPVAAGGYFLNTSVFMYRNSISFIKPVYRPHQQVINPSESYELFDIDSTALNFVGTTHPYANQTFRLFYHELMWEHITPSPECYLMCTDGYYKFTMCRPVDTLRTLVEDFRGNFSDPIREWMQFYGEEAESAAAVLLFATEFPASQRWALSILHQYSSLVMKNRTQYDTSLSPTCAAFIQRSARLLSIIWQTPVIAKEKGKFVLSKTFRKLPPTLNKDLQALIDVSAEYIKVKRALSELNSVEQRKEDTAETNLFNKLCSYLKNVIEILNFIGIVSRQAKLIDAAMNDMKEPSRIRLSEEAFGSEVQQISLFEALREFAGSLLKQDRNLYQVFAKKCPTFFSFEDLQIIDITNRLSNSIQPPASLLEKAREIYLKYINQPFKLDGIVSLFQQNQFTKGIVDVCLKKANSVDPMQHALQWYRGDRSSEDMQGRAAFDARYECYEFVFDLIDDEKAEKMMKASNDELFHVCLYHRMLNTGKIDKLLSFNTPYVSSFLEEYAPDHLWIYNSRNNDYAKSATQLLSMTSDKEKQFPLQQRIQWLRYIISLARADGANGLQNEAKSKLALANIQLELKNRQGMNCPEYLMEPQSLFDTCCQNGQWDLVLKIIANSPITGENKIKVISKVWTNYLDEQLWNENLGIAAARIADTFTDISSENDVCDPNITIPVLEEHRLRKDGNELWAVHTMINAKFDKHLILAAYLTFLQNPDLSDEIKFDFIYSVAYLIDNGANPRGRNLTEIKKFFLEKARKCKYYYKAARIMSNF</sequence>
<dbReference type="SUPFAM" id="SSF50978">
    <property type="entry name" value="WD40 repeat-like"/>
    <property type="match status" value="1"/>
</dbReference>
<accession>A0A1J4K591</accession>
<dbReference type="InterPro" id="IPR004870">
    <property type="entry name" value="Nucleoporin_Nup155"/>
</dbReference>
<proteinExistence type="inferred from homology"/>
<evidence type="ECO:0008006" key="9">
    <source>
        <dbReference type="Google" id="ProtNLM"/>
    </source>
</evidence>
<feature type="domain" description="Nucleoporin Nup133/Nup155-like C-terminal" evidence="5">
    <location>
        <begin position="541"/>
        <end position="932"/>
    </location>
</feature>
<dbReference type="Proteomes" id="UP000179807">
    <property type="component" value="Unassembled WGS sequence"/>
</dbReference>
<dbReference type="GO" id="GO:0036228">
    <property type="term" value="P:protein localization to nuclear inner membrane"/>
    <property type="evidence" value="ECO:0007669"/>
    <property type="project" value="TreeGrafter"/>
</dbReference>
<dbReference type="VEuPathDB" id="TrichDB:TRFO_25373"/>
<dbReference type="Gene3D" id="1.25.40.450">
    <property type="entry name" value="Nucleoporin, helical domain, N-terminal subdomain"/>
    <property type="match status" value="1"/>
</dbReference>
<dbReference type="OrthoDB" id="338970at2759"/>
<gene>
    <name evidence="7" type="ORF">TRFO_25373</name>
</gene>
<dbReference type="Gene3D" id="1.20.58.1780">
    <property type="match status" value="1"/>
</dbReference>
<keyword evidence="4" id="KW-0539">Nucleus</keyword>
<dbReference type="InterPro" id="IPR036322">
    <property type="entry name" value="WD40_repeat_dom_sf"/>
</dbReference>
<dbReference type="InterPro" id="IPR014908">
    <property type="entry name" value="Nucleoporin_Nup133/Nup155_N"/>
</dbReference>
<evidence type="ECO:0000256" key="2">
    <source>
        <dbReference type="ARBA" id="ARBA00007373"/>
    </source>
</evidence>
<dbReference type="GO" id="GO:0006606">
    <property type="term" value="P:protein import into nucleus"/>
    <property type="evidence" value="ECO:0007669"/>
    <property type="project" value="TreeGrafter"/>
</dbReference>
<feature type="domain" description="Nucleoporin Nup133/Nup155-like N-terminal" evidence="6">
    <location>
        <begin position="76"/>
        <end position="354"/>
    </location>
</feature>
<dbReference type="GO" id="GO:0017056">
    <property type="term" value="F:structural constituent of nuclear pore"/>
    <property type="evidence" value="ECO:0007669"/>
    <property type="project" value="InterPro"/>
</dbReference>
<dbReference type="GO" id="GO:0000972">
    <property type="term" value="P:transcription-dependent tethering of RNA polymerase II gene DNA at nuclear periphery"/>
    <property type="evidence" value="ECO:0007669"/>
    <property type="project" value="TreeGrafter"/>
</dbReference>
<keyword evidence="3" id="KW-0813">Transport</keyword>
<dbReference type="GO" id="GO:0006405">
    <property type="term" value="P:RNA export from nucleus"/>
    <property type="evidence" value="ECO:0007669"/>
    <property type="project" value="TreeGrafter"/>
</dbReference>
<dbReference type="GO" id="GO:0044611">
    <property type="term" value="C:nuclear pore inner ring"/>
    <property type="evidence" value="ECO:0007669"/>
    <property type="project" value="TreeGrafter"/>
</dbReference>
<dbReference type="PANTHER" id="PTHR10350">
    <property type="entry name" value="NUCLEAR PORE COMPLEX PROTEIN NUP155"/>
    <property type="match status" value="1"/>
</dbReference>
<dbReference type="GeneID" id="94839012"/>
<keyword evidence="8" id="KW-1185">Reference proteome</keyword>
<evidence type="ECO:0000259" key="5">
    <source>
        <dbReference type="Pfam" id="PF03177"/>
    </source>
</evidence>
<name>A0A1J4K591_9EUKA</name>
<evidence type="ECO:0000256" key="4">
    <source>
        <dbReference type="ARBA" id="ARBA00023242"/>
    </source>
</evidence>
<dbReference type="Pfam" id="PF03177">
    <property type="entry name" value="Nucleoporin_C"/>
    <property type="match status" value="1"/>
</dbReference>